<sequence length="302" mass="34558">MKFVVMLAVLLFRRVPGIRLIQYLDRRYTRLLVLIERITGYRAGRVLPYLLGVLPPVLLLCALLARVPDTPWNLAALVVHLLVVFYVLGRRDEMTWIERYMIAWRQGDYEAARHYALELLDDDETGLTPVSMHCRLVARLLAHAFDRLFLVLFWYLLLGPVAALLARLSALAIEWAQAQGQTVNPWIMRFQGLLEWPAARLLGLTLALVGRPVLGIRQWLMDLLRWRLPTEVYLNRQLITRFGAVSGGDASTDEATVYCQRPEHFSAEADHELGCVREMVWRALAVWVALSALSVIFFPALN</sequence>
<dbReference type="AlphaFoldDB" id="A0A1E2VAK7"/>
<dbReference type="STRING" id="197479.BFW38_11110"/>
<dbReference type="OrthoDB" id="9811967at2"/>
<accession>A0A1E2VAK7</accession>
<evidence type="ECO:0000313" key="2">
    <source>
        <dbReference type="EMBL" id="ODC04004.1"/>
    </source>
</evidence>
<evidence type="ECO:0000256" key="1">
    <source>
        <dbReference type="SAM" id="Phobius"/>
    </source>
</evidence>
<organism evidence="2 3">
    <name type="scientific">Terasakiispira papahanaumokuakeensis</name>
    <dbReference type="NCBI Taxonomy" id="197479"/>
    <lineage>
        <taxon>Bacteria</taxon>
        <taxon>Pseudomonadati</taxon>
        <taxon>Pseudomonadota</taxon>
        <taxon>Gammaproteobacteria</taxon>
        <taxon>Oceanospirillales</taxon>
        <taxon>Terasakiispira</taxon>
    </lineage>
</organism>
<dbReference type="InterPro" id="IPR052966">
    <property type="entry name" value="Beta-lactamase_Reg"/>
</dbReference>
<dbReference type="EMBL" id="MDTQ01000001">
    <property type="protein sequence ID" value="ODC04004.1"/>
    <property type="molecule type" value="Genomic_DNA"/>
</dbReference>
<feature type="transmembrane region" description="Helical" evidence="1">
    <location>
        <begin position="46"/>
        <end position="65"/>
    </location>
</feature>
<keyword evidence="1" id="KW-1133">Transmembrane helix</keyword>
<dbReference type="PANTHER" id="PTHR38684:SF1">
    <property type="entry name" value="PROTEIN AMPE"/>
    <property type="match status" value="1"/>
</dbReference>
<feature type="transmembrane region" description="Helical" evidence="1">
    <location>
        <begin position="72"/>
        <end position="89"/>
    </location>
</feature>
<dbReference type="PANTHER" id="PTHR38684">
    <property type="entry name" value="PROTEIN AMPE"/>
    <property type="match status" value="1"/>
</dbReference>
<evidence type="ECO:0000313" key="3">
    <source>
        <dbReference type="Proteomes" id="UP000094291"/>
    </source>
</evidence>
<protein>
    <recommendedName>
        <fullName evidence="4">Regulatory signaling modulator protein AmpE</fullName>
    </recommendedName>
</protein>
<dbReference type="GO" id="GO:0005886">
    <property type="term" value="C:plasma membrane"/>
    <property type="evidence" value="ECO:0007669"/>
    <property type="project" value="TreeGrafter"/>
</dbReference>
<feature type="transmembrane region" description="Helical" evidence="1">
    <location>
        <begin position="279"/>
        <end position="301"/>
    </location>
</feature>
<feature type="transmembrane region" description="Helical" evidence="1">
    <location>
        <begin position="148"/>
        <end position="166"/>
    </location>
</feature>
<name>A0A1E2VAK7_9GAMM</name>
<gene>
    <name evidence="2" type="ORF">BFW38_11110</name>
</gene>
<feature type="transmembrane region" description="Helical" evidence="1">
    <location>
        <begin position="198"/>
        <end position="220"/>
    </location>
</feature>
<evidence type="ECO:0008006" key="4">
    <source>
        <dbReference type="Google" id="ProtNLM"/>
    </source>
</evidence>
<dbReference type="GO" id="GO:0046677">
    <property type="term" value="P:response to antibiotic"/>
    <property type="evidence" value="ECO:0007669"/>
    <property type="project" value="TreeGrafter"/>
</dbReference>
<dbReference type="Proteomes" id="UP000094291">
    <property type="component" value="Unassembled WGS sequence"/>
</dbReference>
<proteinExistence type="predicted"/>
<keyword evidence="1" id="KW-0472">Membrane</keyword>
<dbReference type="RefSeq" id="WP_068998733.1">
    <property type="nucleotide sequence ID" value="NZ_MDTQ01000001.1"/>
</dbReference>
<keyword evidence="1" id="KW-0812">Transmembrane</keyword>
<reference evidence="2 3" key="1">
    <citation type="submission" date="2016-08" db="EMBL/GenBank/DDBJ databases">
        <authorList>
            <person name="Seilhamer J.J."/>
        </authorList>
    </citation>
    <scope>NUCLEOTIDE SEQUENCE [LARGE SCALE GENOMIC DNA]</scope>
    <source>
        <strain evidence="2 3">PH27A</strain>
    </source>
</reference>
<comment type="caution">
    <text evidence="2">The sequence shown here is derived from an EMBL/GenBank/DDBJ whole genome shotgun (WGS) entry which is preliminary data.</text>
</comment>
<keyword evidence="3" id="KW-1185">Reference proteome</keyword>